<keyword evidence="6" id="KW-1185">Reference proteome</keyword>
<feature type="chain" id="PRO_5002886473" description="DUF4124 domain-containing protein" evidence="3">
    <location>
        <begin position="19"/>
        <end position="179"/>
    </location>
</feature>
<dbReference type="OrthoDB" id="5396039at2"/>
<evidence type="ECO:0000256" key="2">
    <source>
        <dbReference type="SAM" id="MobiDB-lite"/>
    </source>
</evidence>
<evidence type="ECO:0000313" key="6">
    <source>
        <dbReference type="Proteomes" id="UP000007721"/>
    </source>
</evidence>
<feature type="coiled-coil region" evidence="1">
    <location>
        <begin position="108"/>
        <end position="167"/>
    </location>
</feature>
<feature type="region of interest" description="Disordered" evidence="2">
    <location>
        <begin position="59"/>
        <end position="92"/>
    </location>
</feature>
<dbReference type="AlphaFoldDB" id="B9M3G7"/>
<dbReference type="Pfam" id="PF13511">
    <property type="entry name" value="DUF4124"/>
    <property type="match status" value="1"/>
</dbReference>
<protein>
    <recommendedName>
        <fullName evidence="4">DUF4124 domain-containing protein</fullName>
    </recommendedName>
</protein>
<evidence type="ECO:0000256" key="1">
    <source>
        <dbReference type="SAM" id="Coils"/>
    </source>
</evidence>
<dbReference type="InterPro" id="IPR025392">
    <property type="entry name" value="DUF4124"/>
</dbReference>
<dbReference type="HOGENOM" id="CLU_123270_0_0_7"/>
<evidence type="ECO:0000259" key="4">
    <source>
        <dbReference type="Pfam" id="PF13511"/>
    </source>
</evidence>
<feature type="signal peptide" evidence="3">
    <location>
        <begin position="1"/>
        <end position="18"/>
    </location>
</feature>
<feature type="domain" description="DUF4124" evidence="4">
    <location>
        <begin position="8"/>
        <end position="49"/>
    </location>
</feature>
<dbReference type="EMBL" id="CP001390">
    <property type="protein sequence ID" value="ACM21388.1"/>
    <property type="molecule type" value="Genomic_DNA"/>
</dbReference>
<reference evidence="5 6" key="1">
    <citation type="submission" date="2009-01" db="EMBL/GenBank/DDBJ databases">
        <title>Complete sequence of Geobacter sp. FRC-32.</title>
        <authorList>
            <consortium name="US DOE Joint Genome Institute"/>
            <person name="Lucas S."/>
            <person name="Copeland A."/>
            <person name="Lapidus A."/>
            <person name="Glavina del Rio T."/>
            <person name="Dalin E."/>
            <person name="Tice H."/>
            <person name="Bruce D."/>
            <person name="Goodwin L."/>
            <person name="Pitluck S."/>
            <person name="Saunders E."/>
            <person name="Brettin T."/>
            <person name="Detter J.C."/>
            <person name="Han C."/>
            <person name="Larimer F."/>
            <person name="Land M."/>
            <person name="Hauser L."/>
            <person name="Kyrpides N."/>
            <person name="Ovchinnikova G."/>
            <person name="Kostka J."/>
            <person name="Richardson P."/>
        </authorList>
    </citation>
    <scope>NUCLEOTIDE SEQUENCE [LARGE SCALE GENOMIC DNA]</scope>
    <source>
        <strain evidence="6">DSM 22248 / JCM 15807 / FRC-32</strain>
    </source>
</reference>
<organism evidence="5 6">
    <name type="scientific">Geotalea daltonii (strain DSM 22248 / JCM 15807 / FRC-32)</name>
    <name type="common">Geobacter daltonii</name>
    <dbReference type="NCBI Taxonomy" id="316067"/>
    <lineage>
        <taxon>Bacteria</taxon>
        <taxon>Pseudomonadati</taxon>
        <taxon>Thermodesulfobacteriota</taxon>
        <taxon>Desulfuromonadia</taxon>
        <taxon>Geobacterales</taxon>
        <taxon>Geobacteraceae</taxon>
        <taxon>Geotalea</taxon>
    </lineage>
</organism>
<gene>
    <name evidence="5" type="ordered locus">Geob_3045</name>
</gene>
<evidence type="ECO:0000313" key="5">
    <source>
        <dbReference type="EMBL" id="ACM21388.1"/>
    </source>
</evidence>
<dbReference type="KEGG" id="geo:Geob_3045"/>
<dbReference type="RefSeq" id="WP_012648116.1">
    <property type="nucleotide sequence ID" value="NC_011979.1"/>
</dbReference>
<keyword evidence="1" id="KW-0175">Coiled coil</keyword>
<evidence type="ECO:0000256" key="3">
    <source>
        <dbReference type="SAM" id="SignalP"/>
    </source>
</evidence>
<keyword evidence="3" id="KW-0732">Signal</keyword>
<feature type="compositionally biased region" description="Basic and acidic residues" evidence="2">
    <location>
        <begin position="61"/>
        <end position="91"/>
    </location>
</feature>
<dbReference type="Proteomes" id="UP000007721">
    <property type="component" value="Chromosome"/>
</dbReference>
<name>B9M3G7_GEODF</name>
<proteinExistence type="predicted"/>
<dbReference type="eggNOG" id="ENOG502ZHC8">
    <property type="taxonomic scope" value="Bacteria"/>
</dbReference>
<dbReference type="STRING" id="316067.Geob_3045"/>
<accession>B9M3G7</accession>
<sequence length="179" mass="19794">MKTLLVFSLLLFAVPAFAVTYEWTDERGTVNFTEDLGNVPKKYRKRVKILGAEEDSQPRVIETDNGEKGKTTAEEGQSKVREDVAGAETKKKPAVYGGKNEAAWKAEYGKLSADVKAAEEQLDQLNGRLGDTTRMSRAEYLSLQHTVKNTESRLNDLRKKLDAFNASAAKAGVPPNVME</sequence>